<evidence type="ECO:0000256" key="1">
    <source>
        <dbReference type="SAM" id="MobiDB-lite"/>
    </source>
</evidence>
<protein>
    <submittedName>
        <fullName evidence="2">Uncharacterized protein</fullName>
    </submittedName>
</protein>
<sequence length="75" mass="8511">METAERDADELHTMNKELPPVFPASTGEVERAAEPAPPTAMSPEHPNHRQCIQVQHKMCLILFVEAQELEKYLID</sequence>
<proteinExistence type="predicted"/>
<dbReference type="AlphaFoldDB" id="A0A4Y2LKM9"/>
<comment type="caution">
    <text evidence="2">The sequence shown here is derived from an EMBL/GenBank/DDBJ whole genome shotgun (WGS) entry which is preliminary data.</text>
</comment>
<keyword evidence="3" id="KW-1185">Reference proteome</keyword>
<feature type="compositionally biased region" description="Basic and acidic residues" evidence="1">
    <location>
        <begin position="1"/>
        <end position="15"/>
    </location>
</feature>
<dbReference type="Proteomes" id="UP000499080">
    <property type="component" value="Unassembled WGS sequence"/>
</dbReference>
<organism evidence="2 3">
    <name type="scientific">Araneus ventricosus</name>
    <name type="common">Orbweaver spider</name>
    <name type="synonym">Epeira ventricosa</name>
    <dbReference type="NCBI Taxonomy" id="182803"/>
    <lineage>
        <taxon>Eukaryota</taxon>
        <taxon>Metazoa</taxon>
        <taxon>Ecdysozoa</taxon>
        <taxon>Arthropoda</taxon>
        <taxon>Chelicerata</taxon>
        <taxon>Arachnida</taxon>
        <taxon>Araneae</taxon>
        <taxon>Araneomorphae</taxon>
        <taxon>Entelegynae</taxon>
        <taxon>Araneoidea</taxon>
        <taxon>Araneidae</taxon>
        <taxon>Araneus</taxon>
    </lineage>
</organism>
<name>A0A4Y2LKM9_ARAVE</name>
<gene>
    <name evidence="2" type="ORF">AVEN_218233_1</name>
</gene>
<evidence type="ECO:0000313" key="3">
    <source>
        <dbReference type="Proteomes" id="UP000499080"/>
    </source>
</evidence>
<accession>A0A4Y2LKM9</accession>
<feature type="region of interest" description="Disordered" evidence="1">
    <location>
        <begin position="1"/>
        <end position="46"/>
    </location>
</feature>
<dbReference type="EMBL" id="BGPR01005843">
    <property type="protein sequence ID" value="GBN13907.1"/>
    <property type="molecule type" value="Genomic_DNA"/>
</dbReference>
<evidence type="ECO:0000313" key="2">
    <source>
        <dbReference type="EMBL" id="GBN13907.1"/>
    </source>
</evidence>
<reference evidence="2 3" key="1">
    <citation type="journal article" date="2019" name="Sci. Rep.">
        <title>Orb-weaving spider Araneus ventricosus genome elucidates the spidroin gene catalogue.</title>
        <authorList>
            <person name="Kono N."/>
            <person name="Nakamura H."/>
            <person name="Ohtoshi R."/>
            <person name="Moran D.A.P."/>
            <person name="Shinohara A."/>
            <person name="Yoshida Y."/>
            <person name="Fujiwara M."/>
            <person name="Mori M."/>
            <person name="Tomita M."/>
            <person name="Arakawa K."/>
        </authorList>
    </citation>
    <scope>NUCLEOTIDE SEQUENCE [LARGE SCALE GENOMIC DNA]</scope>
</reference>